<dbReference type="PANTHER" id="PTHR38436">
    <property type="entry name" value="POLYKETIDE CYCLASE SNOAL-LIKE DOMAIN"/>
    <property type="match status" value="1"/>
</dbReference>
<feature type="domain" description="SnoaL-like" evidence="1">
    <location>
        <begin position="162"/>
        <end position="255"/>
    </location>
</feature>
<dbReference type="PANTHER" id="PTHR38436:SF1">
    <property type="entry name" value="ESTER CYCLASE"/>
    <property type="match status" value="1"/>
</dbReference>
<dbReference type="Gene3D" id="3.10.450.50">
    <property type="match status" value="2"/>
</dbReference>
<dbReference type="Pfam" id="PF12680">
    <property type="entry name" value="SnoaL_2"/>
    <property type="match status" value="2"/>
</dbReference>
<evidence type="ECO:0000259" key="1">
    <source>
        <dbReference type="Pfam" id="PF12680"/>
    </source>
</evidence>
<dbReference type="InterPro" id="IPR009959">
    <property type="entry name" value="Cyclase_SnoaL-like"/>
</dbReference>
<dbReference type="InterPro" id="IPR037401">
    <property type="entry name" value="SnoaL-like"/>
</dbReference>
<gene>
    <name evidence="2" type="ORF">ACFFNY_15830</name>
</gene>
<evidence type="ECO:0000313" key="3">
    <source>
        <dbReference type="Proteomes" id="UP001589619"/>
    </source>
</evidence>
<keyword evidence="3" id="KW-1185">Reference proteome</keyword>
<accession>A0ABV5VXI9</accession>
<evidence type="ECO:0000313" key="2">
    <source>
        <dbReference type="EMBL" id="MFB9753034.1"/>
    </source>
</evidence>
<name>A0ABV5VXI9_9BACL</name>
<dbReference type="SUPFAM" id="SSF54427">
    <property type="entry name" value="NTF2-like"/>
    <property type="match status" value="2"/>
</dbReference>
<dbReference type="RefSeq" id="WP_344902556.1">
    <property type="nucleotide sequence ID" value="NZ_BAAAYO010000001.1"/>
</dbReference>
<sequence length="275" mass="31135">MFIIYLMTIHTKGAIPMTLNNQHELVLKAIAVLESLESGQPEAIMNYIHPEQYVQHNQALPDGRAAMLGALDHLKEAGTKVSIKRTLVDGDYVVLHSVYDFHGPKIGFDIFRFENGFIVEHWDNLQEMAEKTPSHHTMIDGPVTITDIDKTDANKAFVQCFVEDIMIAKNLSLLAAYFDEDHYIQHNPHIADGLSGLGAAVRAMEEQRIEMQYTRVHRVIGQGNFVLTVSEGHINGEPNAFYDLFRVENGKIAEHWDVIEAMLPPEKRKNSNSRF</sequence>
<protein>
    <submittedName>
        <fullName evidence="2">Nuclear transport factor 2 family protein</fullName>
    </submittedName>
</protein>
<comment type="caution">
    <text evidence="2">The sequence shown here is derived from an EMBL/GenBank/DDBJ whole genome shotgun (WGS) entry which is preliminary data.</text>
</comment>
<dbReference type="Proteomes" id="UP001589619">
    <property type="component" value="Unassembled WGS sequence"/>
</dbReference>
<dbReference type="InterPro" id="IPR032710">
    <property type="entry name" value="NTF2-like_dom_sf"/>
</dbReference>
<proteinExistence type="predicted"/>
<reference evidence="2 3" key="1">
    <citation type="submission" date="2024-09" db="EMBL/GenBank/DDBJ databases">
        <authorList>
            <person name="Sun Q."/>
            <person name="Mori K."/>
        </authorList>
    </citation>
    <scope>NUCLEOTIDE SEQUENCE [LARGE SCALE GENOMIC DNA]</scope>
    <source>
        <strain evidence="2 3">JCM 12520</strain>
    </source>
</reference>
<feature type="domain" description="SnoaL-like" evidence="1">
    <location>
        <begin position="32"/>
        <end position="121"/>
    </location>
</feature>
<dbReference type="EMBL" id="JBHMAG010000012">
    <property type="protein sequence ID" value="MFB9753034.1"/>
    <property type="molecule type" value="Genomic_DNA"/>
</dbReference>
<organism evidence="2 3">
    <name type="scientific">Paenibacillus hodogayensis</name>
    <dbReference type="NCBI Taxonomy" id="279208"/>
    <lineage>
        <taxon>Bacteria</taxon>
        <taxon>Bacillati</taxon>
        <taxon>Bacillota</taxon>
        <taxon>Bacilli</taxon>
        <taxon>Bacillales</taxon>
        <taxon>Paenibacillaceae</taxon>
        <taxon>Paenibacillus</taxon>
    </lineage>
</organism>